<dbReference type="InterPro" id="IPR006680">
    <property type="entry name" value="Amidohydro-rel"/>
</dbReference>
<evidence type="ECO:0000256" key="5">
    <source>
        <dbReference type="ARBA" id="ARBA00022801"/>
    </source>
</evidence>
<keyword evidence="6 8" id="KW-0862">Zinc</keyword>
<dbReference type="GO" id="GO:0008892">
    <property type="term" value="F:guanine deaminase activity"/>
    <property type="evidence" value="ECO:0007669"/>
    <property type="project" value="UniProtKB-UniRule"/>
</dbReference>
<dbReference type="STRING" id="927665.HMPREF1535_03858"/>
<dbReference type="PANTHER" id="PTHR11271:SF6">
    <property type="entry name" value="GUANINE DEAMINASE"/>
    <property type="match status" value="1"/>
</dbReference>
<feature type="domain" description="Amidohydrolase-related" evidence="9">
    <location>
        <begin position="67"/>
        <end position="433"/>
    </location>
</feature>
<dbReference type="UniPathway" id="UPA00603">
    <property type="reaction ID" value="UER00660"/>
</dbReference>
<comment type="catalytic activity">
    <reaction evidence="8">
        <text>guanine + H2O + H(+) = xanthine + NH4(+)</text>
        <dbReference type="Rhea" id="RHEA:14665"/>
        <dbReference type="ChEBI" id="CHEBI:15377"/>
        <dbReference type="ChEBI" id="CHEBI:15378"/>
        <dbReference type="ChEBI" id="CHEBI:16235"/>
        <dbReference type="ChEBI" id="CHEBI:17712"/>
        <dbReference type="ChEBI" id="CHEBI:28938"/>
        <dbReference type="EC" id="3.5.4.3"/>
    </reaction>
</comment>
<sequence>MDETVYLYKGEVFYFKDSPLKFDESYSYYPDGALVVCRGKIIEAGAYENIKERYPEAFVTDYSGKLLMPGLIDSHIHYPQSEMIGMYGKQLLDWLNEYTYPTEEAFGDSEYAGRVARFFVNELFRNGTTTCMAYATVHKESVNALFSVASEYNMQMLTGKVLMNRNAPQSLMDTEESGEADSRELIEAWHKKGRNLYVITPRFSITSTHGQLISAARLHEEYPDTYIQTHLSENRNEIDSALELSPECSDYLEVYERAGLVTERSVFGHCIHLSDSECRRMAEAGAIIAHCPTSNLFLGSGLFDMQQANRINIQTTLATDVGAGTSFSLFRTMGESYKVQQLNGYPMSVFESLYKCTRGTAKALKLDDKIGSFDQGRDADFIVVDSTATPSQQMRKDYLERKGKWNLENKLFGIQTLGDDRNIVATYVAGNPVYQSDTCNHQKTGM</sequence>
<keyword evidence="4 8" id="KW-0479">Metal-binding</keyword>
<dbReference type="AlphaFoldDB" id="A0A0F5ITM9"/>
<evidence type="ECO:0000313" key="10">
    <source>
        <dbReference type="EMBL" id="KKB48630.1"/>
    </source>
</evidence>
<dbReference type="Proteomes" id="UP000033047">
    <property type="component" value="Unassembled WGS sequence"/>
</dbReference>
<dbReference type="HOGENOM" id="CLU_012358_0_2_10"/>
<dbReference type="InterPro" id="IPR011059">
    <property type="entry name" value="Metal-dep_hydrolase_composite"/>
</dbReference>
<accession>A0A0F5ITM9</accession>
<evidence type="ECO:0000256" key="3">
    <source>
        <dbReference type="ARBA" id="ARBA00012781"/>
    </source>
</evidence>
<proteinExistence type="inferred from homology"/>
<dbReference type="Gene3D" id="3.20.20.140">
    <property type="entry name" value="Metal-dependent hydrolases"/>
    <property type="match status" value="1"/>
</dbReference>
<dbReference type="RefSeq" id="WP_046147124.1">
    <property type="nucleotide sequence ID" value="NZ_KQ033913.1"/>
</dbReference>
<evidence type="ECO:0000256" key="4">
    <source>
        <dbReference type="ARBA" id="ARBA00022723"/>
    </source>
</evidence>
<comment type="similarity">
    <text evidence="2 8">Belongs to the metallo-dependent hydrolases superfamily. ATZ/TRZ family.</text>
</comment>
<dbReference type="Pfam" id="PF01979">
    <property type="entry name" value="Amidohydro_1"/>
    <property type="match status" value="1"/>
</dbReference>
<dbReference type="EC" id="3.5.4.3" evidence="3 7"/>
<evidence type="ECO:0000313" key="11">
    <source>
        <dbReference type="Proteomes" id="UP000033047"/>
    </source>
</evidence>
<dbReference type="InterPro" id="IPR051607">
    <property type="entry name" value="Metallo-dep_hydrolases"/>
</dbReference>
<dbReference type="InterPro" id="IPR032466">
    <property type="entry name" value="Metal_Hydrolase"/>
</dbReference>
<evidence type="ECO:0000259" key="9">
    <source>
        <dbReference type="Pfam" id="PF01979"/>
    </source>
</evidence>
<dbReference type="SUPFAM" id="SSF51556">
    <property type="entry name" value="Metallo-dependent hydrolases"/>
    <property type="match status" value="1"/>
</dbReference>
<dbReference type="NCBIfam" id="TIGR02967">
    <property type="entry name" value="guan_deamin"/>
    <property type="match status" value="1"/>
</dbReference>
<evidence type="ECO:0000256" key="8">
    <source>
        <dbReference type="RuleBase" id="RU366009"/>
    </source>
</evidence>
<evidence type="ECO:0000256" key="1">
    <source>
        <dbReference type="ARBA" id="ARBA00004984"/>
    </source>
</evidence>
<dbReference type="GO" id="GO:0005829">
    <property type="term" value="C:cytosol"/>
    <property type="evidence" value="ECO:0007669"/>
    <property type="project" value="TreeGrafter"/>
</dbReference>
<evidence type="ECO:0000256" key="7">
    <source>
        <dbReference type="NCBIfam" id="TIGR02967"/>
    </source>
</evidence>
<dbReference type="NCBIfam" id="NF006679">
    <property type="entry name" value="PRK09228.1"/>
    <property type="match status" value="1"/>
</dbReference>
<comment type="pathway">
    <text evidence="1 8">Purine metabolism; guanine degradation; xanthine from guanine: step 1/1.</text>
</comment>
<evidence type="ECO:0000256" key="6">
    <source>
        <dbReference type="ARBA" id="ARBA00022833"/>
    </source>
</evidence>
<dbReference type="GO" id="GO:0006147">
    <property type="term" value="P:guanine catabolic process"/>
    <property type="evidence" value="ECO:0007669"/>
    <property type="project" value="UniProtKB-UniRule"/>
</dbReference>
<comment type="cofactor">
    <cofactor evidence="8">
        <name>Zn(2+)</name>
        <dbReference type="ChEBI" id="CHEBI:29105"/>
    </cofactor>
    <text evidence="8">Binds 1 zinc ion per subunit.</text>
</comment>
<evidence type="ECO:0000256" key="2">
    <source>
        <dbReference type="ARBA" id="ARBA00006745"/>
    </source>
</evidence>
<dbReference type="Gene3D" id="2.30.40.10">
    <property type="entry name" value="Urease, subunit C, domain 1"/>
    <property type="match status" value="1"/>
</dbReference>
<dbReference type="PATRIC" id="fig|927665.4.peg.3964"/>
<dbReference type="EMBL" id="AQHV01000021">
    <property type="protein sequence ID" value="KKB48630.1"/>
    <property type="molecule type" value="Genomic_DNA"/>
</dbReference>
<dbReference type="FunFam" id="3.20.20.140:FF:000022">
    <property type="entry name" value="Guanine deaminase"/>
    <property type="match status" value="1"/>
</dbReference>
<gene>
    <name evidence="10" type="ORF">HMPREF1535_03858</name>
</gene>
<name>A0A0F5ITM9_9BACT</name>
<comment type="function">
    <text evidence="8">Catalyzes the hydrolytic deamination of guanine, producing xanthine and ammonia.</text>
</comment>
<dbReference type="GO" id="GO:0008270">
    <property type="term" value="F:zinc ion binding"/>
    <property type="evidence" value="ECO:0007669"/>
    <property type="project" value="UniProtKB-UniRule"/>
</dbReference>
<dbReference type="SUPFAM" id="SSF51338">
    <property type="entry name" value="Composite domain of metallo-dependent hydrolases"/>
    <property type="match status" value="1"/>
</dbReference>
<comment type="caution">
    <text evidence="10">The sequence shown here is derived from an EMBL/GenBank/DDBJ whole genome shotgun (WGS) entry which is preliminary data.</text>
</comment>
<reference evidence="10 11" key="1">
    <citation type="submission" date="2013-04" db="EMBL/GenBank/DDBJ databases">
        <title>The Genome Sequence of Parabacteroides goldsteinii DSM 19448.</title>
        <authorList>
            <consortium name="The Broad Institute Genomics Platform"/>
            <person name="Earl A."/>
            <person name="Ward D."/>
            <person name="Feldgarden M."/>
            <person name="Gevers D."/>
            <person name="Martens E."/>
            <person name="Sakamoto M."/>
            <person name="Benno Y."/>
            <person name="Song Y."/>
            <person name="Liu C."/>
            <person name="Lee J."/>
            <person name="Bolanos M."/>
            <person name="Vaisanen M.L."/>
            <person name="Finegold S.M."/>
            <person name="Walker B."/>
            <person name="Young S."/>
            <person name="Zeng Q."/>
            <person name="Gargeya S."/>
            <person name="Fitzgerald M."/>
            <person name="Haas B."/>
            <person name="Abouelleil A."/>
            <person name="Allen A.W."/>
            <person name="Alvarado L."/>
            <person name="Arachchi H.M."/>
            <person name="Berlin A.M."/>
            <person name="Chapman S.B."/>
            <person name="Gainer-Dewar J."/>
            <person name="Goldberg J."/>
            <person name="Griggs A."/>
            <person name="Gujja S."/>
            <person name="Hansen M."/>
            <person name="Howarth C."/>
            <person name="Imamovic A."/>
            <person name="Ireland A."/>
            <person name="Larimer J."/>
            <person name="McCowan C."/>
            <person name="Murphy C."/>
            <person name="Pearson M."/>
            <person name="Poon T.W."/>
            <person name="Priest M."/>
            <person name="Roberts A."/>
            <person name="Saif S."/>
            <person name="Shea T."/>
            <person name="Sisk P."/>
            <person name="Sykes S."/>
            <person name="Wortman J."/>
            <person name="Nusbaum C."/>
            <person name="Birren B."/>
        </authorList>
    </citation>
    <scope>NUCLEOTIDE SEQUENCE [LARGE SCALE GENOMIC DNA]</scope>
    <source>
        <strain evidence="10 11">DSM 19448</strain>
    </source>
</reference>
<dbReference type="InterPro" id="IPR014311">
    <property type="entry name" value="Guanine_deaminase"/>
</dbReference>
<dbReference type="PANTHER" id="PTHR11271">
    <property type="entry name" value="GUANINE DEAMINASE"/>
    <property type="match status" value="1"/>
</dbReference>
<protein>
    <recommendedName>
        <fullName evidence="3 7">Guanine deaminase</fullName>
        <shortName evidence="8">Guanase</shortName>
        <ecNumber evidence="3 7">3.5.4.3</ecNumber>
    </recommendedName>
    <alternativeName>
        <fullName evidence="8">Guanine aminohydrolase</fullName>
    </alternativeName>
</protein>
<organism evidence="10 11">
    <name type="scientific">Parabacteroides goldsteinii DSM 19448 = WAL 12034</name>
    <dbReference type="NCBI Taxonomy" id="927665"/>
    <lineage>
        <taxon>Bacteria</taxon>
        <taxon>Pseudomonadati</taxon>
        <taxon>Bacteroidota</taxon>
        <taxon>Bacteroidia</taxon>
        <taxon>Bacteroidales</taxon>
        <taxon>Tannerellaceae</taxon>
        <taxon>Parabacteroides</taxon>
    </lineage>
</organism>
<keyword evidence="5 8" id="KW-0378">Hydrolase</keyword>